<dbReference type="InterPro" id="IPR035892">
    <property type="entry name" value="C2_domain_sf"/>
</dbReference>
<organism evidence="3 4">
    <name type="scientific">Blepharisma stoltei</name>
    <dbReference type="NCBI Taxonomy" id="1481888"/>
    <lineage>
        <taxon>Eukaryota</taxon>
        <taxon>Sar</taxon>
        <taxon>Alveolata</taxon>
        <taxon>Ciliophora</taxon>
        <taxon>Postciliodesmatophora</taxon>
        <taxon>Heterotrichea</taxon>
        <taxon>Heterotrichida</taxon>
        <taxon>Blepharismidae</taxon>
        <taxon>Blepharisma</taxon>
    </lineage>
</organism>
<feature type="compositionally biased region" description="Basic and acidic residues" evidence="1">
    <location>
        <begin position="234"/>
        <end position="249"/>
    </location>
</feature>
<comment type="caution">
    <text evidence="3">The sequence shown here is derived from an EMBL/GenBank/DDBJ whole genome shotgun (WGS) entry which is preliminary data.</text>
</comment>
<dbReference type="PROSITE" id="PS50004">
    <property type="entry name" value="C2"/>
    <property type="match status" value="1"/>
</dbReference>
<protein>
    <recommendedName>
        <fullName evidence="2">C2 domain-containing protein</fullName>
    </recommendedName>
</protein>
<evidence type="ECO:0000313" key="4">
    <source>
        <dbReference type="Proteomes" id="UP001162131"/>
    </source>
</evidence>
<sequence length="261" mass="28362">MAYQCSGSIIIHPISAKLERDLEALTTMDPYVVVKIGNQEIKSCICVDGGRAPHWDDQLNFIISGEDTAYIGVWDRRSLRSDQEVGSLVFPLFKLFENRHYEDWIELLHNGQRAGLLRLHMEFRPTTSAGQAASTGISSGQTAQTGYQTGYQTGEFAGSSLQQPGVTTGTSLQQPGLTAGTFGGLEEKQQGYSEFVSTKTVGSTTEVISGVSEPGYTEVGYAKISEATQPGSFGEKKEEKGEIKGKNYETTEQQRSASAPQ</sequence>
<dbReference type="AlphaFoldDB" id="A0AAU9IFB5"/>
<dbReference type="InterPro" id="IPR052981">
    <property type="entry name" value="Ingression_C2_domain"/>
</dbReference>
<dbReference type="EMBL" id="CAJZBQ010000011">
    <property type="protein sequence ID" value="CAG9314104.1"/>
    <property type="molecule type" value="Genomic_DNA"/>
</dbReference>
<dbReference type="Pfam" id="PF00168">
    <property type="entry name" value="C2"/>
    <property type="match status" value="1"/>
</dbReference>
<feature type="compositionally biased region" description="Polar residues" evidence="1">
    <location>
        <begin position="250"/>
        <end position="261"/>
    </location>
</feature>
<dbReference type="Proteomes" id="UP001162131">
    <property type="component" value="Unassembled WGS sequence"/>
</dbReference>
<evidence type="ECO:0000256" key="1">
    <source>
        <dbReference type="SAM" id="MobiDB-lite"/>
    </source>
</evidence>
<feature type="domain" description="C2" evidence="2">
    <location>
        <begin position="1"/>
        <end position="105"/>
    </location>
</feature>
<evidence type="ECO:0000259" key="2">
    <source>
        <dbReference type="PROSITE" id="PS50004"/>
    </source>
</evidence>
<dbReference type="PANTHER" id="PTHR47052">
    <property type="entry name" value="CONSERVED SERINE PROLINE-RICH PROTEIN (AFU_ORTHOLOGUE AFUA_2G01790)"/>
    <property type="match status" value="1"/>
</dbReference>
<evidence type="ECO:0000313" key="3">
    <source>
        <dbReference type="EMBL" id="CAG9314104.1"/>
    </source>
</evidence>
<dbReference type="SUPFAM" id="SSF49562">
    <property type="entry name" value="C2 domain (Calcium/lipid-binding domain, CaLB)"/>
    <property type="match status" value="1"/>
</dbReference>
<dbReference type="CDD" id="cd00030">
    <property type="entry name" value="C2"/>
    <property type="match status" value="1"/>
</dbReference>
<name>A0AAU9IFB5_9CILI</name>
<dbReference type="InterPro" id="IPR000008">
    <property type="entry name" value="C2_dom"/>
</dbReference>
<accession>A0AAU9IFB5</accession>
<reference evidence="3" key="1">
    <citation type="submission" date="2021-09" db="EMBL/GenBank/DDBJ databases">
        <authorList>
            <consortium name="AG Swart"/>
            <person name="Singh M."/>
            <person name="Singh A."/>
            <person name="Seah K."/>
            <person name="Emmerich C."/>
        </authorList>
    </citation>
    <scope>NUCLEOTIDE SEQUENCE</scope>
    <source>
        <strain evidence="3">ATCC30299</strain>
    </source>
</reference>
<dbReference type="Gene3D" id="2.60.40.150">
    <property type="entry name" value="C2 domain"/>
    <property type="match status" value="1"/>
</dbReference>
<gene>
    <name evidence="3" type="ORF">BSTOLATCC_MIC9901</name>
</gene>
<dbReference type="PANTHER" id="PTHR47052:SF3">
    <property type="entry name" value="INGRESSION PROTEIN 1"/>
    <property type="match status" value="1"/>
</dbReference>
<feature type="region of interest" description="Disordered" evidence="1">
    <location>
        <begin position="222"/>
        <end position="261"/>
    </location>
</feature>
<keyword evidence="4" id="KW-1185">Reference proteome</keyword>
<proteinExistence type="predicted"/>